<dbReference type="KEGG" id="pda:103695566"/>
<evidence type="ECO:0000256" key="9">
    <source>
        <dbReference type="RuleBase" id="RU004020"/>
    </source>
</evidence>
<evidence type="ECO:0000256" key="7">
    <source>
        <dbReference type="ARBA" id="ARBA00023163"/>
    </source>
</evidence>
<evidence type="ECO:0000256" key="8">
    <source>
        <dbReference type="ARBA" id="ARBA00023242"/>
    </source>
</evidence>
<feature type="coiled-coil region" evidence="10">
    <location>
        <begin position="165"/>
        <end position="206"/>
    </location>
</feature>
<dbReference type="GeneID" id="103695566"/>
<evidence type="ECO:0000313" key="13">
    <source>
        <dbReference type="RefSeq" id="XP_038981249.1"/>
    </source>
</evidence>
<comment type="similarity">
    <text evidence="9">Belongs to the HSF family.</text>
</comment>
<comment type="subunit">
    <text evidence="2">Homotrimer.</text>
</comment>
<dbReference type="RefSeq" id="XP_038981256.1">
    <property type="nucleotide sequence ID" value="XM_039125328.1"/>
</dbReference>
<keyword evidence="4" id="KW-0805">Transcription regulation</keyword>
<evidence type="ECO:0000313" key="18">
    <source>
        <dbReference type="RefSeq" id="XP_038981254.1"/>
    </source>
</evidence>
<evidence type="ECO:0000256" key="2">
    <source>
        <dbReference type="ARBA" id="ARBA00011233"/>
    </source>
</evidence>
<evidence type="ECO:0000313" key="16">
    <source>
        <dbReference type="RefSeq" id="XP_038981252.1"/>
    </source>
</evidence>
<dbReference type="Gene3D" id="1.10.10.10">
    <property type="entry name" value="Winged helix-like DNA-binding domain superfamily/Winged helix DNA-binding domain"/>
    <property type="match status" value="1"/>
</dbReference>
<dbReference type="GO" id="GO:0003700">
    <property type="term" value="F:DNA-binding transcription factor activity"/>
    <property type="evidence" value="ECO:0007669"/>
    <property type="project" value="InterPro"/>
</dbReference>
<protein>
    <submittedName>
        <fullName evidence="13 14">Heat shock factor protein HSF30-like</fullName>
    </submittedName>
</protein>
<dbReference type="PANTHER" id="PTHR10015">
    <property type="entry name" value="HEAT SHOCK TRANSCRIPTION FACTOR"/>
    <property type="match status" value="1"/>
</dbReference>
<keyword evidence="5" id="KW-0346">Stress response</keyword>
<evidence type="ECO:0000256" key="5">
    <source>
        <dbReference type="ARBA" id="ARBA00023016"/>
    </source>
</evidence>
<dbReference type="Pfam" id="PF00447">
    <property type="entry name" value="HSF_DNA-bind"/>
    <property type="match status" value="1"/>
</dbReference>
<reference evidence="13 14" key="2">
    <citation type="submission" date="2025-04" db="UniProtKB">
        <authorList>
            <consortium name="RefSeq"/>
        </authorList>
    </citation>
    <scope>IDENTIFICATION</scope>
    <source>
        <tissue evidence="13 14">Young leaves</tissue>
    </source>
</reference>
<comment type="subcellular location">
    <subcellularLocation>
        <location evidence="1">Nucleus</location>
    </subcellularLocation>
</comment>
<keyword evidence="12" id="KW-1185">Reference proteome</keyword>
<dbReference type="FunFam" id="1.10.10.10:FF:000057">
    <property type="entry name" value="Heat shock transcription factor 1"/>
    <property type="match status" value="1"/>
</dbReference>
<dbReference type="GO" id="GO:0005634">
    <property type="term" value="C:nucleus"/>
    <property type="evidence" value="ECO:0007669"/>
    <property type="project" value="UniProtKB-SubCell"/>
</dbReference>
<dbReference type="GO" id="GO:0006357">
    <property type="term" value="P:regulation of transcription by RNA polymerase II"/>
    <property type="evidence" value="ECO:0007669"/>
    <property type="project" value="TreeGrafter"/>
</dbReference>
<proteinExistence type="inferred from homology"/>
<dbReference type="SUPFAM" id="SSF46785">
    <property type="entry name" value="Winged helix' DNA-binding domain"/>
    <property type="match status" value="1"/>
</dbReference>
<dbReference type="GO" id="GO:0000978">
    <property type="term" value="F:RNA polymerase II cis-regulatory region sequence-specific DNA binding"/>
    <property type="evidence" value="ECO:0007669"/>
    <property type="project" value="TreeGrafter"/>
</dbReference>
<evidence type="ECO:0000313" key="17">
    <source>
        <dbReference type="RefSeq" id="XP_038981253.1"/>
    </source>
</evidence>
<dbReference type="SMART" id="SM00415">
    <property type="entry name" value="HSF"/>
    <property type="match status" value="1"/>
</dbReference>
<evidence type="ECO:0000256" key="6">
    <source>
        <dbReference type="ARBA" id="ARBA00023125"/>
    </source>
</evidence>
<dbReference type="InterPro" id="IPR000232">
    <property type="entry name" value="HSF_DNA-bd"/>
</dbReference>
<dbReference type="RefSeq" id="XP_038981253.1">
    <property type="nucleotide sequence ID" value="XM_039125325.1"/>
</dbReference>
<dbReference type="RefSeq" id="XP_038981250.1">
    <property type="nucleotide sequence ID" value="XM_039125322.1"/>
</dbReference>
<dbReference type="PROSITE" id="PS00434">
    <property type="entry name" value="HSF_DOMAIN"/>
    <property type="match status" value="1"/>
</dbReference>
<evidence type="ECO:0000313" key="15">
    <source>
        <dbReference type="RefSeq" id="XP_038981251.1"/>
    </source>
</evidence>
<accession>A0A8B9A3P3</accession>
<reference evidence="12" key="1">
    <citation type="journal article" date="2019" name="Nat. Commun.">
        <title>Genome-wide association mapping of date palm fruit traits.</title>
        <authorList>
            <person name="Hazzouri K.M."/>
            <person name="Gros-Balthazard M."/>
            <person name="Flowers J.M."/>
            <person name="Copetti D."/>
            <person name="Lemansour A."/>
            <person name="Lebrun M."/>
            <person name="Masmoudi K."/>
            <person name="Ferrand S."/>
            <person name="Dhar M.I."/>
            <person name="Fresquez Z.A."/>
            <person name="Rosas U."/>
            <person name="Zhang J."/>
            <person name="Talag J."/>
            <person name="Lee S."/>
            <person name="Kudrna D."/>
            <person name="Powell R.F."/>
            <person name="Leitch I.J."/>
            <person name="Krueger R.R."/>
            <person name="Wing R.A."/>
            <person name="Amiri K.M.A."/>
            <person name="Purugganan M.D."/>
        </authorList>
    </citation>
    <scope>NUCLEOTIDE SEQUENCE [LARGE SCALE GENOMIC DNA]</scope>
    <source>
        <strain evidence="12">cv. Khalas</strain>
    </source>
</reference>
<dbReference type="RefSeq" id="XP_038981252.1">
    <property type="nucleotide sequence ID" value="XM_039125324.1"/>
</dbReference>
<sequence>MHAGVLVKGEGMEGGGEVVEVVKEEEEEAAGASPRPMAGLNEVAPPPFLTKTFEMVEDPETDEVVSWSRDRNSFVVWDPHKFSMVLLPMHFKHSNFSSFIRQLNTYGFRKVDPDRWEFANEGFLGGQKHLLKNIKRRRNISQSLQQQHDTGACVELEQFGLETEVDRLRRDCNVLMAEVVKLKQQQQNYQEQLFAMEERIQGTERKQQQTMAFLGRALKNPMFVQQLMLRCGRKRQLGSVNKKRRLPADTSSEHPQATEVAEIELEVESLFSTLNNDPSSSSNRFQKDDVVLESSDQKLDTACEVLWEELLDEHLLTGAEVEQGGQAEIEAGMEGLGTGNWGEDVQILVERLGLLGPKP</sequence>
<evidence type="ECO:0000256" key="1">
    <source>
        <dbReference type="ARBA" id="ARBA00004123"/>
    </source>
</evidence>
<dbReference type="GO" id="GO:0034605">
    <property type="term" value="P:cellular response to heat"/>
    <property type="evidence" value="ECO:0007669"/>
    <property type="project" value="TreeGrafter"/>
</dbReference>
<dbReference type="PANTHER" id="PTHR10015:SF338">
    <property type="entry name" value="HEAT STRESS TRANSCRIPTION FACTOR A-2"/>
    <property type="match status" value="1"/>
</dbReference>
<dbReference type="RefSeq" id="XP_038981254.1">
    <property type="nucleotide sequence ID" value="XM_039125326.1"/>
</dbReference>
<dbReference type="AlphaFoldDB" id="A0A8B9A3P3"/>
<keyword evidence="8" id="KW-0539">Nucleus</keyword>
<dbReference type="RefSeq" id="XP_038981255.1">
    <property type="nucleotide sequence ID" value="XM_039125327.1"/>
</dbReference>
<keyword evidence="7" id="KW-0804">Transcription</keyword>
<dbReference type="PRINTS" id="PR00056">
    <property type="entry name" value="HSFDOMAIN"/>
</dbReference>
<evidence type="ECO:0000313" key="12">
    <source>
        <dbReference type="Proteomes" id="UP000228380"/>
    </source>
</evidence>
<dbReference type="RefSeq" id="XP_038981251.1">
    <property type="nucleotide sequence ID" value="XM_039125323.1"/>
</dbReference>
<evidence type="ECO:0000313" key="14">
    <source>
        <dbReference type="RefSeq" id="XP_038981250.1"/>
    </source>
</evidence>
<evidence type="ECO:0000256" key="4">
    <source>
        <dbReference type="ARBA" id="ARBA00023015"/>
    </source>
</evidence>
<dbReference type="InterPro" id="IPR036390">
    <property type="entry name" value="WH_DNA-bd_sf"/>
</dbReference>
<organism evidence="12 14">
    <name type="scientific">Phoenix dactylifera</name>
    <name type="common">Date palm</name>
    <dbReference type="NCBI Taxonomy" id="42345"/>
    <lineage>
        <taxon>Eukaryota</taxon>
        <taxon>Viridiplantae</taxon>
        <taxon>Streptophyta</taxon>
        <taxon>Embryophyta</taxon>
        <taxon>Tracheophyta</taxon>
        <taxon>Spermatophyta</taxon>
        <taxon>Magnoliopsida</taxon>
        <taxon>Liliopsida</taxon>
        <taxon>Arecaceae</taxon>
        <taxon>Coryphoideae</taxon>
        <taxon>Phoeniceae</taxon>
        <taxon>Phoenix</taxon>
    </lineage>
</organism>
<gene>
    <name evidence="13 14 15 16 17 18 19 20" type="primary">LOC103695566</name>
</gene>
<dbReference type="RefSeq" id="XP_038981249.1">
    <property type="nucleotide sequence ID" value="XM_039125321.1"/>
</dbReference>
<evidence type="ECO:0000313" key="19">
    <source>
        <dbReference type="RefSeq" id="XP_038981255.1"/>
    </source>
</evidence>
<evidence type="ECO:0000256" key="3">
    <source>
        <dbReference type="ARBA" id="ARBA00022553"/>
    </source>
</evidence>
<keyword evidence="10" id="KW-0175">Coiled coil</keyword>
<dbReference type="OrthoDB" id="60033at2759"/>
<dbReference type="Proteomes" id="UP000228380">
    <property type="component" value="Chromosome 4"/>
</dbReference>
<dbReference type="InterPro" id="IPR036388">
    <property type="entry name" value="WH-like_DNA-bd_sf"/>
</dbReference>
<feature type="domain" description="HSF-type DNA-binding" evidence="11">
    <location>
        <begin position="87"/>
        <end position="111"/>
    </location>
</feature>
<evidence type="ECO:0000256" key="10">
    <source>
        <dbReference type="SAM" id="Coils"/>
    </source>
</evidence>
<name>A0A8B9A3P3_PHODC</name>
<evidence type="ECO:0000313" key="20">
    <source>
        <dbReference type="RefSeq" id="XP_038981256.1"/>
    </source>
</evidence>
<evidence type="ECO:0000259" key="11">
    <source>
        <dbReference type="PROSITE" id="PS00434"/>
    </source>
</evidence>
<keyword evidence="3" id="KW-0597">Phosphoprotein</keyword>
<keyword evidence="6" id="KW-0238">DNA-binding</keyword>